<feature type="transmembrane region" description="Helical" evidence="7">
    <location>
        <begin position="251"/>
        <end position="276"/>
    </location>
</feature>
<evidence type="ECO:0000259" key="8">
    <source>
        <dbReference type="PROSITE" id="PS50928"/>
    </source>
</evidence>
<feature type="domain" description="ABC transmembrane type-1" evidence="8">
    <location>
        <begin position="110"/>
        <end position="319"/>
    </location>
</feature>
<keyword evidence="3" id="KW-1003">Cell membrane</keyword>
<evidence type="ECO:0000256" key="7">
    <source>
        <dbReference type="SAM" id="Phobius"/>
    </source>
</evidence>
<accession>A0A6J6AFB1</accession>
<feature type="transmembrane region" description="Helical" evidence="7">
    <location>
        <begin position="149"/>
        <end position="177"/>
    </location>
</feature>
<dbReference type="PROSITE" id="PS50928">
    <property type="entry name" value="ABC_TM1"/>
    <property type="match status" value="1"/>
</dbReference>
<feature type="transmembrane region" description="Helical" evidence="7">
    <location>
        <begin position="9"/>
        <end position="30"/>
    </location>
</feature>
<keyword evidence="4 7" id="KW-0812">Transmembrane</keyword>
<dbReference type="SUPFAM" id="SSF161098">
    <property type="entry name" value="MetI-like"/>
    <property type="match status" value="1"/>
</dbReference>
<dbReference type="GO" id="GO:0055085">
    <property type="term" value="P:transmembrane transport"/>
    <property type="evidence" value="ECO:0007669"/>
    <property type="project" value="InterPro"/>
</dbReference>
<feature type="transmembrane region" description="Helical" evidence="7">
    <location>
        <begin position="114"/>
        <end position="137"/>
    </location>
</feature>
<evidence type="ECO:0000256" key="5">
    <source>
        <dbReference type="ARBA" id="ARBA00022989"/>
    </source>
</evidence>
<evidence type="ECO:0000256" key="3">
    <source>
        <dbReference type="ARBA" id="ARBA00022475"/>
    </source>
</evidence>
<dbReference type="InterPro" id="IPR000515">
    <property type="entry name" value="MetI-like"/>
</dbReference>
<dbReference type="InterPro" id="IPR035906">
    <property type="entry name" value="MetI-like_sf"/>
</dbReference>
<dbReference type="GO" id="GO:0005886">
    <property type="term" value="C:plasma membrane"/>
    <property type="evidence" value="ECO:0007669"/>
    <property type="project" value="UniProtKB-SubCell"/>
</dbReference>
<reference evidence="9" key="1">
    <citation type="submission" date="2020-05" db="EMBL/GenBank/DDBJ databases">
        <authorList>
            <person name="Chiriac C."/>
            <person name="Salcher M."/>
            <person name="Ghai R."/>
            <person name="Kavagutti S V."/>
        </authorList>
    </citation>
    <scope>NUCLEOTIDE SEQUENCE</scope>
</reference>
<name>A0A6J6AFB1_9ZZZZ</name>
<keyword evidence="6 7" id="KW-0472">Membrane</keyword>
<evidence type="ECO:0000313" key="9">
    <source>
        <dbReference type="EMBL" id="CAB4367523.1"/>
    </source>
</evidence>
<evidence type="ECO:0000256" key="2">
    <source>
        <dbReference type="ARBA" id="ARBA00022448"/>
    </source>
</evidence>
<dbReference type="Gene3D" id="1.10.3720.10">
    <property type="entry name" value="MetI-like"/>
    <property type="match status" value="1"/>
</dbReference>
<evidence type="ECO:0000256" key="4">
    <source>
        <dbReference type="ARBA" id="ARBA00022692"/>
    </source>
</evidence>
<feature type="transmembrane region" description="Helical" evidence="7">
    <location>
        <begin position="296"/>
        <end position="322"/>
    </location>
</feature>
<dbReference type="AlphaFoldDB" id="A0A6J6AFB1"/>
<dbReference type="InterPro" id="IPR045621">
    <property type="entry name" value="BPD_transp_1_N"/>
</dbReference>
<sequence length="329" mass="36019">MLLFIIRRLFFAIVLLIAVSIFTYFLFALLPTDPAALSCGIHCKPETIAANRIRLGYDKSIFEQYWLFLKGIFVGRDYGIGTAAFTCPAPSLGYSFNQHACVTSLIGETFPVTAYLSIGAFILWMMIGIGVGAIAALNKGKWQDRLATAFASVGVSLPTFYFGLLALFSIVIWFQILPFPSYESPLDNFPAFITAMILPWLVLAIISAASYTRLTRNGMLEAMNEDFVRLGVAKGLRLRVILRRYVMRQALIPIVTIAGLDFAGLLGGAIITESVFSLPGMGRMSIRAVVDSDLPVLVGTTMIAAVFIVLANVIVDIAYGFLDPRVRVS</sequence>
<evidence type="ECO:0000313" key="10">
    <source>
        <dbReference type="EMBL" id="CAB4678856.1"/>
    </source>
</evidence>
<dbReference type="Pfam" id="PF00528">
    <property type="entry name" value="BPD_transp_1"/>
    <property type="match status" value="1"/>
</dbReference>
<dbReference type="EMBL" id="CAETWZ010000016">
    <property type="protein sequence ID" value="CAB4367523.1"/>
    <property type="molecule type" value="Genomic_DNA"/>
</dbReference>
<dbReference type="EMBL" id="CAEZXA010000091">
    <property type="protein sequence ID" value="CAB4678856.1"/>
    <property type="molecule type" value="Genomic_DNA"/>
</dbReference>
<keyword evidence="2" id="KW-0813">Transport</keyword>
<feature type="transmembrane region" description="Helical" evidence="7">
    <location>
        <begin position="189"/>
        <end position="211"/>
    </location>
</feature>
<evidence type="ECO:0000256" key="6">
    <source>
        <dbReference type="ARBA" id="ARBA00023136"/>
    </source>
</evidence>
<proteinExistence type="predicted"/>
<organism evidence="9">
    <name type="scientific">freshwater metagenome</name>
    <dbReference type="NCBI Taxonomy" id="449393"/>
    <lineage>
        <taxon>unclassified sequences</taxon>
        <taxon>metagenomes</taxon>
        <taxon>ecological metagenomes</taxon>
    </lineage>
</organism>
<dbReference type="PANTHER" id="PTHR30465">
    <property type="entry name" value="INNER MEMBRANE ABC TRANSPORTER"/>
    <property type="match status" value="1"/>
</dbReference>
<comment type="subcellular location">
    <subcellularLocation>
        <location evidence="1">Cell membrane</location>
        <topology evidence="1">Multi-pass membrane protein</topology>
    </subcellularLocation>
</comment>
<evidence type="ECO:0000256" key="1">
    <source>
        <dbReference type="ARBA" id="ARBA00004651"/>
    </source>
</evidence>
<gene>
    <name evidence="10" type="ORF">UFOPK2334_01027</name>
    <name evidence="9" type="ORF">UFOPK4179_00306</name>
</gene>
<protein>
    <submittedName>
        <fullName evidence="9">Unannotated protein</fullName>
    </submittedName>
</protein>
<dbReference type="Pfam" id="PF19300">
    <property type="entry name" value="BPD_transp_1_N"/>
    <property type="match status" value="1"/>
</dbReference>
<keyword evidence="5 7" id="KW-1133">Transmembrane helix</keyword>
<dbReference type="PANTHER" id="PTHR30465:SF0">
    <property type="entry name" value="OLIGOPEPTIDE TRANSPORT SYSTEM PERMEASE PROTEIN APPB"/>
    <property type="match status" value="1"/>
</dbReference>